<organism evidence="1 2">
    <name type="scientific">Larimichthys crocea</name>
    <name type="common">Large yellow croaker</name>
    <name type="synonym">Pseudosciaena crocea</name>
    <dbReference type="NCBI Taxonomy" id="215358"/>
    <lineage>
        <taxon>Eukaryota</taxon>
        <taxon>Metazoa</taxon>
        <taxon>Chordata</taxon>
        <taxon>Craniata</taxon>
        <taxon>Vertebrata</taxon>
        <taxon>Euteleostomi</taxon>
        <taxon>Actinopterygii</taxon>
        <taxon>Neopterygii</taxon>
        <taxon>Teleostei</taxon>
        <taxon>Neoteleostei</taxon>
        <taxon>Acanthomorphata</taxon>
        <taxon>Eupercaria</taxon>
        <taxon>Sciaenidae</taxon>
        <taxon>Larimichthys</taxon>
    </lineage>
</organism>
<accession>A0ACD3R8C1</accession>
<proteinExistence type="predicted"/>
<dbReference type="Proteomes" id="UP000793456">
    <property type="component" value="Chromosome IX"/>
</dbReference>
<evidence type="ECO:0000313" key="2">
    <source>
        <dbReference type="Proteomes" id="UP000793456"/>
    </source>
</evidence>
<protein>
    <submittedName>
        <fullName evidence="1">Uncharacterized protein</fullName>
    </submittedName>
</protein>
<evidence type="ECO:0000313" key="1">
    <source>
        <dbReference type="EMBL" id="TMS15650.1"/>
    </source>
</evidence>
<keyword evidence="2" id="KW-1185">Reference proteome</keyword>
<dbReference type="EMBL" id="CM011682">
    <property type="protein sequence ID" value="TMS15650.1"/>
    <property type="molecule type" value="Genomic_DNA"/>
</dbReference>
<comment type="caution">
    <text evidence="1">The sequence shown here is derived from an EMBL/GenBank/DDBJ whole genome shotgun (WGS) entry which is preliminary data.</text>
</comment>
<name>A0ACD3R8C1_LARCR</name>
<sequence length="69" mass="7835">MEMKSRAESVSKLRAEQETGGYTDLRCLHARGILKDFLLHERPRALRRSHAHAGPSEHTLSSVTTYSEQ</sequence>
<gene>
    <name evidence="1" type="ORF">E3U43_022112</name>
</gene>
<reference evidence="1" key="1">
    <citation type="submission" date="2018-11" db="EMBL/GenBank/DDBJ databases">
        <title>The sequence and de novo assembly of Larimichthys crocea genome using PacBio and Hi-C technologies.</title>
        <authorList>
            <person name="Xu P."/>
            <person name="Chen B."/>
            <person name="Zhou Z."/>
            <person name="Ke Q."/>
            <person name="Wu Y."/>
            <person name="Bai H."/>
            <person name="Pu F."/>
        </authorList>
    </citation>
    <scope>NUCLEOTIDE SEQUENCE</scope>
    <source>
        <tissue evidence="1">Muscle</tissue>
    </source>
</reference>